<keyword evidence="3" id="KW-1185">Reference proteome</keyword>
<protein>
    <recommendedName>
        <fullName evidence="4">Glycosyl hydrolase family 98 putative carbohydrate-binding module domain-containing protein</fullName>
    </recommendedName>
</protein>
<proteinExistence type="predicted"/>
<evidence type="ECO:0000313" key="3">
    <source>
        <dbReference type="Proteomes" id="UP000503011"/>
    </source>
</evidence>
<evidence type="ECO:0000313" key="2">
    <source>
        <dbReference type="EMBL" id="BCB88193.1"/>
    </source>
</evidence>
<sequence>MLRNVGALLTDARWTGISGIATLLSLVVAVVALAVTVVPAPSLFGQRPRMAIAPVAGAGEPAVHLSDLRSRATWTSGAGAIPFADNQERGILSHECEKLEDGGRHCGFLTHPSYVDGAPRFIRGCFDLPRPIAAADRFRTTIGFPHWVRAGAGTFRVDVQARRGTTTTTTTVAEKPDARTDGKLHQIDAPLAAHAGSQVVCLQVDAAGADDAAFWVDPRVERP</sequence>
<evidence type="ECO:0000256" key="1">
    <source>
        <dbReference type="SAM" id="Phobius"/>
    </source>
</evidence>
<keyword evidence="1" id="KW-0472">Membrane</keyword>
<dbReference type="RefSeq" id="WP_173159491.1">
    <property type="nucleotide sequence ID" value="NZ_AP022871.1"/>
</dbReference>
<gene>
    <name evidence="2" type="ORF">Psuf_055060</name>
</gene>
<accession>A0A6F8YQD0</accession>
<dbReference type="Proteomes" id="UP000503011">
    <property type="component" value="Chromosome"/>
</dbReference>
<organism evidence="2 3">
    <name type="scientific">Phytohabitans suffuscus</name>
    <dbReference type="NCBI Taxonomy" id="624315"/>
    <lineage>
        <taxon>Bacteria</taxon>
        <taxon>Bacillati</taxon>
        <taxon>Actinomycetota</taxon>
        <taxon>Actinomycetes</taxon>
        <taxon>Micromonosporales</taxon>
        <taxon>Micromonosporaceae</taxon>
    </lineage>
</organism>
<evidence type="ECO:0008006" key="4">
    <source>
        <dbReference type="Google" id="ProtNLM"/>
    </source>
</evidence>
<feature type="transmembrane region" description="Helical" evidence="1">
    <location>
        <begin position="20"/>
        <end position="40"/>
    </location>
</feature>
<dbReference type="AlphaFoldDB" id="A0A6F8YQD0"/>
<keyword evidence="1" id="KW-0812">Transmembrane</keyword>
<reference evidence="2 3" key="1">
    <citation type="submission" date="2020-03" db="EMBL/GenBank/DDBJ databases">
        <title>Whole genome shotgun sequence of Phytohabitans suffuscus NBRC 105367.</title>
        <authorList>
            <person name="Komaki H."/>
            <person name="Tamura T."/>
        </authorList>
    </citation>
    <scope>NUCLEOTIDE SEQUENCE [LARGE SCALE GENOMIC DNA]</scope>
    <source>
        <strain evidence="2 3">NBRC 105367</strain>
    </source>
</reference>
<reference evidence="2 3" key="2">
    <citation type="submission" date="2020-03" db="EMBL/GenBank/DDBJ databases">
        <authorList>
            <person name="Ichikawa N."/>
            <person name="Kimura A."/>
            <person name="Kitahashi Y."/>
            <person name="Uohara A."/>
        </authorList>
    </citation>
    <scope>NUCLEOTIDE SEQUENCE [LARGE SCALE GENOMIC DNA]</scope>
    <source>
        <strain evidence="2 3">NBRC 105367</strain>
    </source>
</reference>
<name>A0A6F8YQD0_9ACTN</name>
<dbReference type="KEGG" id="psuu:Psuf_055060"/>
<dbReference type="EMBL" id="AP022871">
    <property type="protein sequence ID" value="BCB88193.1"/>
    <property type="molecule type" value="Genomic_DNA"/>
</dbReference>
<keyword evidence="1" id="KW-1133">Transmembrane helix</keyword>